<comment type="caution">
    <text evidence="2">The sequence shown here is derived from an EMBL/GenBank/DDBJ whole genome shotgun (WGS) entry which is preliminary data.</text>
</comment>
<proteinExistence type="predicted"/>
<keyword evidence="1" id="KW-0812">Transmembrane</keyword>
<gene>
    <name evidence="2" type="ORF">GRI36_09025</name>
</gene>
<keyword evidence="1" id="KW-0472">Membrane</keyword>
<name>A0A6I4SPM9_9SPHN</name>
<dbReference type="EMBL" id="WTYS01000001">
    <property type="protein sequence ID" value="MXO57026.1"/>
    <property type="molecule type" value="Genomic_DNA"/>
</dbReference>
<accession>A0A6I4SPM9</accession>
<dbReference type="Proteomes" id="UP000468943">
    <property type="component" value="Unassembled WGS sequence"/>
</dbReference>
<keyword evidence="3" id="KW-1185">Reference proteome</keyword>
<dbReference type="RefSeq" id="WP_160598160.1">
    <property type="nucleotide sequence ID" value="NZ_WTYS01000001.1"/>
</dbReference>
<organism evidence="2 3">
    <name type="scientific">Pontixanthobacter gangjinensis</name>
    <dbReference type="NCBI Taxonomy" id="1028742"/>
    <lineage>
        <taxon>Bacteria</taxon>
        <taxon>Pseudomonadati</taxon>
        <taxon>Pseudomonadota</taxon>
        <taxon>Alphaproteobacteria</taxon>
        <taxon>Sphingomonadales</taxon>
        <taxon>Erythrobacteraceae</taxon>
        <taxon>Pontixanthobacter</taxon>
    </lineage>
</organism>
<protein>
    <recommendedName>
        <fullName evidence="4">DUF997 family protein</fullName>
    </recommendedName>
</protein>
<dbReference type="AlphaFoldDB" id="A0A6I4SPM9"/>
<sequence>MKMPKAKATMGSRILALFVGLLLLWGLVSGVYAGDFKLGGEPYLSVDHPIGFWSYALFLAFSVISLLYIAAFGEDDSAKH</sequence>
<evidence type="ECO:0000256" key="1">
    <source>
        <dbReference type="SAM" id="Phobius"/>
    </source>
</evidence>
<reference evidence="2 3" key="1">
    <citation type="submission" date="2019-12" db="EMBL/GenBank/DDBJ databases">
        <title>Genomic-based taxomic classification of the family Erythrobacteraceae.</title>
        <authorList>
            <person name="Xu L."/>
        </authorList>
    </citation>
    <scope>NUCLEOTIDE SEQUENCE [LARGE SCALE GENOMIC DNA]</scope>
    <source>
        <strain evidence="2 3">JCM 17802</strain>
    </source>
</reference>
<evidence type="ECO:0000313" key="3">
    <source>
        <dbReference type="Proteomes" id="UP000468943"/>
    </source>
</evidence>
<evidence type="ECO:0008006" key="4">
    <source>
        <dbReference type="Google" id="ProtNLM"/>
    </source>
</evidence>
<feature type="transmembrane region" description="Helical" evidence="1">
    <location>
        <begin position="52"/>
        <end position="72"/>
    </location>
</feature>
<keyword evidence="1" id="KW-1133">Transmembrane helix</keyword>
<evidence type="ECO:0000313" key="2">
    <source>
        <dbReference type="EMBL" id="MXO57026.1"/>
    </source>
</evidence>